<dbReference type="InterPro" id="IPR000674">
    <property type="entry name" value="Ald_Oxase/Xan_DH_a/b"/>
</dbReference>
<evidence type="ECO:0000313" key="3">
    <source>
        <dbReference type="EMBL" id="SVA98208.1"/>
    </source>
</evidence>
<feature type="region of interest" description="Disordered" evidence="1">
    <location>
        <begin position="584"/>
        <end position="611"/>
    </location>
</feature>
<evidence type="ECO:0000259" key="2">
    <source>
        <dbReference type="SMART" id="SM01008"/>
    </source>
</evidence>
<evidence type="ECO:0000256" key="1">
    <source>
        <dbReference type="SAM" id="MobiDB-lite"/>
    </source>
</evidence>
<sequence length="611" mass="66353">MAGVTGADDPVAVTVGGEVATAGQSIGPYPDPDFKQLDSWVAIHADNTATFYVGKTDCGQGTGTAFRQMMSDELDIAYADTNLVMGSTDVTPDQGGSGGSDAIQRDGWPMRRVAAEARRVLLEMASEKFGVPVEQLDVSAAVIALKSDPSRTVTYAELIGDQRFNVTLRGDDIDAVSGVADVKPVEDLRIVGQSPQRYDIPPKVDGSLTWAVDVKLPGMVHARNVKPPVVGATLRSFDESSIRDLPGFIQVVSKGNYLAVVCEREEQAIDAARRLRVDWNEPNAAPFPTSDELYAYMRSVTPTSSADPRVVGNPEEALASAAQVIEAEYDFPFQGHTALGPAHALADPSDDQMTIYSNDMKSYGMRNGIAEFLGMPRDHVRVVWMEGAQAYGRTAADDAGFEAAFLAKELGRPVRMQWMREEESAWDTKGPAFTFRLRGGLDARGELIALEYDAQSADYNHVGYNEVETVLISQLIGTRLPTPNRGRGATPSHMYAVPNRRMTTQVVRLPLIWETPLRTGNLRDPNGPQVTFAFESFIDELAAAAKTDPVEFRMKLLNRGTDDDSGFKRARSIATVRAAADTYGWDRRPSPKPLAAGPILTGRGVGDSFRS</sequence>
<organism evidence="3">
    <name type="scientific">marine metagenome</name>
    <dbReference type="NCBI Taxonomy" id="408172"/>
    <lineage>
        <taxon>unclassified sequences</taxon>
        <taxon>metagenomes</taxon>
        <taxon>ecological metagenomes</taxon>
    </lineage>
</organism>
<dbReference type="InterPro" id="IPR046867">
    <property type="entry name" value="AldOxase/xan_DH_MoCoBD2"/>
</dbReference>
<dbReference type="PANTHER" id="PTHR47495:SF1">
    <property type="entry name" value="BLL3820 PROTEIN"/>
    <property type="match status" value="1"/>
</dbReference>
<dbReference type="InterPro" id="IPR008274">
    <property type="entry name" value="AldOxase/xan_DH_MoCoBD1"/>
</dbReference>
<accession>A0A382A9J2</accession>
<feature type="domain" description="Aldehyde oxidase/xanthine dehydrogenase a/b hammerhead" evidence="2">
    <location>
        <begin position="205"/>
        <end position="283"/>
    </location>
</feature>
<dbReference type="InterPro" id="IPR052516">
    <property type="entry name" value="N-heterocyclic_Hydroxylase"/>
</dbReference>
<dbReference type="GO" id="GO:0016491">
    <property type="term" value="F:oxidoreductase activity"/>
    <property type="evidence" value="ECO:0007669"/>
    <property type="project" value="InterPro"/>
</dbReference>
<proteinExistence type="predicted"/>
<dbReference type="SMART" id="SM01008">
    <property type="entry name" value="Ald_Xan_dh_C"/>
    <property type="match status" value="1"/>
</dbReference>
<dbReference type="Gene3D" id="3.90.1170.50">
    <property type="entry name" value="Aldehyde oxidase/xanthine dehydrogenase, a/b hammerhead"/>
    <property type="match status" value="1"/>
</dbReference>
<gene>
    <name evidence="3" type="ORF">METZ01_LOCUS151062</name>
</gene>
<dbReference type="SUPFAM" id="SSF56003">
    <property type="entry name" value="Molybdenum cofactor-binding domain"/>
    <property type="match status" value="2"/>
</dbReference>
<dbReference type="Gene3D" id="3.30.365.10">
    <property type="entry name" value="Aldehyde oxidase/xanthine dehydrogenase, molybdopterin binding domain"/>
    <property type="match status" value="3"/>
</dbReference>
<reference evidence="3" key="1">
    <citation type="submission" date="2018-05" db="EMBL/GenBank/DDBJ databases">
        <authorList>
            <person name="Lanie J.A."/>
            <person name="Ng W.-L."/>
            <person name="Kazmierczak K.M."/>
            <person name="Andrzejewski T.M."/>
            <person name="Davidsen T.M."/>
            <person name="Wayne K.J."/>
            <person name="Tettelin H."/>
            <person name="Glass J.I."/>
            <person name="Rusch D."/>
            <person name="Podicherti R."/>
            <person name="Tsui H.-C.T."/>
            <person name="Winkler M.E."/>
        </authorList>
    </citation>
    <scope>NUCLEOTIDE SEQUENCE</scope>
</reference>
<dbReference type="EMBL" id="UINC01024490">
    <property type="protein sequence ID" value="SVA98208.1"/>
    <property type="molecule type" value="Genomic_DNA"/>
</dbReference>
<dbReference type="Pfam" id="PF02738">
    <property type="entry name" value="MoCoBD_1"/>
    <property type="match status" value="1"/>
</dbReference>
<dbReference type="PANTHER" id="PTHR47495">
    <property type="entry name" value="ALDEHYDE DEHYDROGENASE"/>
    <property type="match status" value="1"/>
</dbReference>
<feature type="non-terminal residue" evidence="3">
    <location>
        <position position="611"/>
    </location>
</feature>
<dbReference type="Pfam" id="PF20256">
    <property type="entry name" value="MoCoBD_2"/>
    <property type="match status" value="1"/>
</dbReference>
<dbReference type="InterPro" id="IPR037165">
    <property type="entry name" value="AldOxase/xan_DH_Mopterin-bd_sf"/>
</dbReference>
<dbReference type="AlphaFoldDB" id="A0A382A9J2"/>
<name>A0A382A9J2_9ZZZZ</name>
<protein>
    <recommendedName>
        <fullName evidence="2">Aldehyde oxidase/xanthine dehydrogenase a/b hammerhead domain-containing protein</fullName>
    </recommendedName>
</protein>